<keyword evidence="2" id="KW-1185">Reference proteome</keyword>
<dbReference type="RefSeq" id="WP_213358996.1">
    <property type="nucleotide sequence ID" value="NZ_JAHBGD010000004.1"/>
</dbReference>
<dbReference type="EMBL" id="BSFM01000002">
    <property type="protein sequence ID" value="GLK82374.1"/>
    <property type="molecule type" value="Genomic_DNA"/>
</dbReference>
<dbReference type="Proteomes" id="UP001143330">
    <property type="component" value="Unassembled WGS sequence"/>
</dbReference>
<proteinExistence type="predicted"/>
<protein>
    <submittedName>
        <fullName evidence="1">Uncharacterized protein</fullName>
    </submittedName>
</protein>
<evidence type="ECO:0000313" key="1">
    <source>
        <dbReference type="EMBL" id="GLK82374.1"/>
    </source>
</evidence>
<organism evidence="1 2">
    <name type="scientific">Ancylobacter defluvii</name>
    <dbReference type="NCBI Taxonomy" id="1282440"/>
    <lineage>
        <taxon>Bacteria</taxon>
        <taxon>Pseudomonadati</taxon>
        <taxon>Pseudomonadota</taxon>
        <taxon>Alphaproteobacteria</taxon>
        <taxon>Hyphomicrobiales</taxon>
        <taxon>Xanthobacteraceae</taxon>
        <taxon>Ancylobacter</taxon>
    </lineage>
</organism>
<gene>
    <name evidence="1" type="ORF">GCM10017653_04430</name>
</gene>
<evidence type="ECO:0000313" key="2">
    <source>
        <dbReference type="Proteomes" id="UP001143330"/>
    </source>
</evidence>
<reference evidence="1" key="1">
    <citation type="journal article" date="2014" name="Int. J. Syst. Evol. Microbiol.">
        <title>Complete genome sequence of Corynebacterium casei LMG S-19264T (=DSM 44701T), isolated from a smear-ripened cheese.</title>
        <authorList>
            <consortium name="US DOE Joint Genome Institute (JGI-PGF)"/>
            <person name="Walter F."/>
            <person name="Albersmeier A."/>
            <person name="Kalinowski J."/>
            <person name="Ruckert C."/>
        </authorList>
    </citation>
    <scope>NUCLEOTIDE SEQUENCE</scope>
    <source>
        <strain evidence="1">VKM B-2789</strain>
    </source>
</reference>
<accession>A0A9W6N8H9</accession>
<sequence>MMSIPFFGLFAGLVLAIAGWRGTAMLAWALSMTVLALLFRQHATDALNIVL</sequence>
<reference evidence="1" key="2">
    <citation type="submission" date="2023-01" db="EMBL/GenBank/DDBJ databases">
        <authorList>
            <person name="Sun Q."/>
            <person name="Evtushenko L."/>
        </authorList>
    </citation>
    <scope>NUCLEOTIDE SEQUENCE</scope>
    <source>
        <strain evidence="1">VKM B-2789</strain>
    </source>
</reference>
<dbReference type="AlphaFoldDB" id="A0A9W6N8H9"/>
<dbReference type="InterPro" id="IPR046035">
    <property type="entry name" value="DUF5993"/>
</dbReference>
<dbReference type="Pfam" id="PF19455">
    <property type="entry name" value="DUF5993"/>
    <property type="match status" value="1"/>
</dbReference>
<comment type="caution">
    <text evidence="1">The sequence shown here is derived from an EMBL/GenBank/DDBJ whole genome shotgun (WGS) entry which is preliminary data.</text>
</comment>
<name>A0A9W6N8H9_9HYPH</name>